<dbReference type="Pfam" id="PF01370">
    <property type="entry name" value="Epimerase"/>
    <property type="match status" value="1"/>
</dbReference>
<gene>
    <name evidence="3" type="ORF">RN605_11400</name>
    <name evidence="2" type="ORF">RN608_04230</name>
</gene>
<dbReference type="EMBL" id="CP134890">
    <property type="protein sequence ID" value="WNM21281.1"/>
    <property type="molecule type" value="Genomic_DNA"/>
</dbReference>
<dbReference type="GO" id="GO:0004029">
    <property type="term" value="F:aldehyde dehydrogenase (NAD+) activity"/>
    <property type="evidence" value="ECO:0007669"/>
    <property type="project" value="TreeGrafter"/>
</dbReference>
<dbReference type="RefSeq" id="WP_313324903.1">
    <property type="nucleotide sequence ID" value="NZ_CP134878.1"/>
</dbReference>
<evidence type="ECO:0000259" key="1">
    <source>
        <dbReference type="Pfam" id="PF01370"/>
    </source>
</evidence>
<dbReference type="Proteomes" id="UP001304515">
    <property type="component" value="Chromosome"/>
</dbReference>
<sequence>MVLVTGGTGLVGAHLLLHLVENEEKIVAIYRNEKTIEKPKALFNQFEKKHLFSKIQWIEADILDISSLEIAFQNIDYVYHCAAQISFDPNDENLLRKVNIEGTANIVNFCIDKKVKKLCHVSSIAALGDLKEHETTLNETNEWNPEISHSDYAITKYGAEMEVWRGQQEGLKVVIVNPGVIFGSLIWKNGSGEFFTKVKNKFPFYTNGSTGYVGVNDVVKIMILLMKSVITGERFSLVSENLSFKEIIFLIAKKMSAKKPSFEIKPWMTAIAWRLDWIISKFFRTKRKLSKDTARTIHSKEIISNKKIKNALNYNFQSIDSVIEQIVSKN</sequence>
<protein>
    <submittedName>
        <fullName evidence="3">NAD-dependent epimerase/dehydratase family protein</fullName>
    </submittedName>
</protein>
<dbReference type="SUPFAM" id="SSF51735">
    <property type="entry name" value="NAD(P)-binding Rossmann-fold domains"/>
    <property type="match status" value="1"/>
</dbReference>
<keyword evidence="4" id="KW-1185">Reference proteome</keyword>
<dbReference type="EMBL" id="CP134878">
    <property type="protein sequence ID" value="WNM19892.1"/>
    <property type="molecule type" value="Genomic_DNA"/>
</dbReference>
<feature type="domain" description="NAD-dependent epimerase/dehydratase" evidence="1">
    <location>
        <begin position="2"/>
        <end position="228"/>
    </location>
</feature>
<dbReference type="PANTHER" id="PTHR48079">
    <property type="entry name" value="PROTEIN YEEZ"/>
    <property type="match status" value="1"/>
</dbReference>
<dbReference type="InterPro" id="IPR051783">
    <property type="entry name" value="NAD(P)-dependent_oxidoreduct"/>
</dbReference>
<evidence type="ECO:0000313" key="2">
    <source>
        <dbReference type="EMBL" id="WNM19892.1"/>
    </source>
</evidence>
<accession>A0AA96F4E3</accession>
<dbReference type="InterPro" id="IPR036291">
    <property type="entry name" value="NAD(P)-bd_dom_sf"/>
</dbReference>
<name>A0AA96F4E3_9FLAO</name>
<dbReference type="PANTHER" id="PTHR48079:SF6">
    <property type="entry name" value="NAD(P)-BINDING DOMAIN-CONTAINING PROTEIN-RELATED"/>
    <property type="match status" value="1"/>
</dbReference>
<evidence type="ECO:0000313" key="4">
    <source>
        <dbReference type="Proteomes" id="UP001304515"/>
    </source>
</evidence>
<proteinExistence type="predicted"/>
<organism evidence="3 4">
    <name type="scientific">Flavobacterium capsici</name>
    <dbReference type="NCBI Taxonomy" id="3075618"/>
    <lineage>
        <taxon>Bacteria</taxon>
        <taxon>Pseudomonadati</taxon>
        <taxon>Bacteroidota</taxon>
        <taxon>Flavobacteriia</taxon>
        <taxon>Flavobacteriales</taxon>
        <taxon>Flavobacteriaceae</taxon>
        <taxon>Flavobacterium</taxon>
    </lineage>
</organism>
<dbReference type="GO" id="GO:0005737">
    <property type="term" value="C:cytoplasm"/>
    <property type="evidence" value="ECO:0007669"/>
    <property type="project" value="TreeGrafter"/>
</dbReference>
<evidence type="ECO:0000313" key="3">
    <source>
        <dbReference type="EMBL" id="WNM21281.1"/>
    </source>
</evidence>
<dbReference type="KEGG" id="fcj:RN605_11400"/>
<dbReference type="Gene3D" id="3.40.50.720">
    <property type="entry name" value="NAD(P)-binding Rossmann-like Domain"/>
    <property type="match status" value="1"/>
</dbReference>
<reference evidence="3 4" key="1">
    <citation type="submission" date="2023-09" db="EMBL/GenBank/DDBJ databases">
        <title>Flavobacterium sp. a novel bacteria isolate from Pepper rhizosphere.</title>
        <authorList>
            <person name="Peng Y."/>
            <person name="Lee J."/>
        </authorList>
    </citation>
    <scope>NUCLEOTIDE SEQUENCE [LARGE SCALE GENOMIC DNA]</scope>
    <source>
        <strain evidence="2">PMR2A8</strain>
        <strain evidence="3 4">PMTSA4</strain>
    </source>
</reference>
<dbReference type="AlphaFoldDB" id="A0AA96F4E3"/>
<accession>A0AA96EZL9</accession>
<dbReference type="InterPro" id="IPR001509">
    <property type="entry name" value="Epimerase_deHydtase"/>
</dbReference>